<dbReference type="Proteomes" id="UP001143362">
    <property type="component" value="Unassembled WGS sequence"/>
</dbReference>
<protein>
    <submittedName>
        <fullName evidence="2">Uncharacterized protein</fullName>
    </submittedName>
</protein>
<dbReference type="EMBL" id="SHNN01000001">
    <property type="protein sequence ID" value="MCX2980582.1"/>
    <property type="molecule type" value="Genomic_DNA"/>
</dbReference>
<evidence type="ECO:0000313" key="3">
    <source>
        <dbReference type="Proteomes" id="UP001143362"/>
    </source>
</evidence>
<keyword evidence="3" id="KW-1185">Reference proteome</keyword>
<sequence>MRTSSKYLAVFCFSGLLACLSLSGNAEESSPKQFGPWVWGVSGGTLYQFDSDFADGPGEFNVTRGVLQGSFGYAWDRKTSVSLSIGAGVSEYEFSQQASIGGEQPWDQIRDYRVSLPIRFAPSEKTSVIIIPSVRTYIESGASLSEGRTEGVLAGMSWKLSDSLTLGPGFGWFSEVGGGSTAFPIVVIDWKITDRISLTTGSGLAASQGPGLTLNYQLADKWTLGLTGRFEQTRFALDSDGDDGAQVGEDQSAPLLVTVEYSPWPMTSMSLLVGAEFAGQLTLEDANGDNVANSEFDTAPVIGLTFSSRF</sequence>
<dbReference type="SUPFAM" id="SSF56925">
    <property type="entry name" value="OMPA-like"/>
    <property type="match status" value="1"/>
</dbReference>
<dbReference type="InterPro" id="IPR011250">
    <property type="entry name" value="OMP/PagP_B-barrel"/>
</dbReference>
<evidence type="ECO:0000256" key="1">
    <source>
        <dbReference type="SAM" id="SignalP"/>
    </source>
</evidence>
<keyword evidence="1" id="KW-0732">Signal</keyword>
<dbReference type="RefSeq" id="WP_279244556.1">
    <property type="nucleotide sequence ID" value="NZ_SHNN01000001.1"/>
</dbReference>
<reference evidence="2" key="1">
    <citation type="submission" date="2019-02" db="EMBL/GenBank/DDBJ databases">
        <authorList>
            <person name="Li S.-H."/>
        </authorList>
    </citation>
    <scope>NUCLEOTIDE SEQUENCE</scope>
    <source>
        <strain evidence="2">IMCC14734</strain>
    </source>
</reference>
<comment type="caution">
    <text evidence="2">The sequence shown here is derived from an EMBL/GenBank/DDBJ whole genome shotgun (WGS) entry which is preliminary data.</text>
</comment>
<accession>A0ABT3TGQ7</accession>
<feature type="signal peptide" evidence="1">
    <location>
        <begin position="1"/>
        <end position="26"/>
    </location>
</feature>
<gene>
    <name evidence="2" type="ORF">EYC98_06800</name>
</gene>
<organism evidence="2 3">
    <name type="scientific">Candidatus Litorirhabdus singularis</name>
    <dbReference type="NCBI Taxonomy" id="2518993"/>
    <lineage>
        <taxon>Bacteria</taxon>
        <taxon>Pseudomonadati</taxon>
        <taxon>Pseudomonadota</taxon>
        <taxon>Gammaproteobacteria</taxon>
        <taxon>Cellvibrionales</taxon>
        <taxon>Halieaceae</taxon>
        <taxon>Candidatus Litorirhabdus</taxon>
    </lineage>
</organism>
<proteinExistence type="predicted"/>
<name>A0ABT3TGQ7_9GAMM</name>
<dbReference type="PROSITE" id="PS51257">
    <property type="entry name" value="PROKAR_LIPOPROTEIN"/>
    <property type="match status" value="1"/>
</dbReference>
<feature type="chain" id="PRO_5046114425" evidence="1">
    <location>
        <begin position="27"/>
        <end position="310"/>
    </location>
</feature>
<evidence type="ECO:0000313" key="2">
    <source>
        <dbReference type="EMBL" id="MCX2980582.1"/>
    </source>
</evidence>